<keyword evidence="4" id="KW-0597">Phosphoprotein</keyword>
<dbReference type="AlphaFoldDB" id="A0A1B7TED1"/>
<evidence type="ECO:0000259" key="6">
    <source>
        <dbReference type="SMART" id="SM01010"/>
    </source>
</evidence>
<dbReference type="InterPro" id="IPR032640">
    <property type="entry name" value="AMPK1_CBM"/>
</dbReference>
<keyword evidence="3" id="KW-0963">Cytoplasm</keyword>
<dbReference type="Gene3D" id="2.60.40.10">
    <property type="entry name" value="Immunoglobulins"/>
    <property type="match status" value="1"/>
</dbReference>
<dbReference type="SUPFAM" id="SSF81296">
    <property type="entry name" value="E set domains"/>
    <property type="match status" value="1"/>
</dbReference>
<feature type="compositionally biased region" description="Basic and acidic residues" evidence="5">
    <location>
        <begin position="261"/>
        <end position="272"/>
    </location>
</feature>
<dbReference type="GO" id="GO:0140767">
    <property type="term" value="F:enzyme-substrate adaptor activity"/>
    <property type="evidence" value="ECO:0007669"/>
    <property type="project" value="UniProtKB-ARBA"/>
</dbReference>
<dbReference type="GO" id="GO:0005634">
    <property type="term" value="C:nucleus"/>
    <property type="evidence" value="ECO:0007669"/>
    <property type="project" value="TreeGrafter"/>
</dbReference>
<feature type="compositionally biased region" description="Polar residues" evidence="5">
    <location>
        <begin position="210"/>
        <end position="247"/>
    </location>
</feature>
<dbReference type="InterPro" id="IPR013783">
    <property type="entry name" value="Ig-like_fold"/>
</dbReference>
<dbReference type="EMBL" id="LXPE01000011">
    <property type="protein sequence ID" value="OBA27119.1"/>
    <property type="molecule type" value="Genomic_DNA"/>
</dbReference>
<dbReference type="Gene3D" id="6.20.250.60">
    <property type="match status" value="1"/>
</dbReference>
<name>A0A1B7TED1_9ASCO</name>
<dbReference type="GO" id="GO:0019901">
    <property type="term" value="F:protein kinase binding"/>
    <property type="evidence" value="ECO:0007669"/>
    <property type="project" value="TreeGrafter"/>
</dbReference>
<comment type="subcellular location">
    <subcellularLocation>
        <location evidence="1">Cytoplasm</location>
    </subcellularLocation>
</comment>
<dbReference type="CDD" id="cd02859">
    <property type="entry name" value="E_set_AMPKbeta_like_N"/>
    <property type="match status" value="1"/>
</dbReference>
<reference evidence="8" key="1">
    <citation type="journal article" date="2016" name="Proc. Natl. Acad. Sci. U.S.A.">
        <title>Comparative genomics of biotechnologically important yeasts.</title>
        <authorList>
            <person name="Riley R."/>
            <person name="Haridas S."/>
            <person name="Wolfe K.H."/>
            <person name="Lopes M.R."/>
            <person name="Hittinger C.T."/>
            <person name="Goeker M."/>
            <person name="Salamov A.A."/>
            <person name="Wisecaver J.H."/>
            <person name="Long T.M."/>
            <person name="Calvey C.H."/>
            <person name="Aerts A.L."/>
            <person name="Barry K.W."/>
            <person name="Choi C."/>
            <person name="Clum A."/>
            <person name="Coughlan A.Y."/>
            <person name="Deshpande S."/>
            <person name="Douglass A.P."/>
            <person name="Hanson S.J."/>
            <person name="Klenk H.-P."/>
            <person name="LaButti K.M."/>
            <person name="Lapidus A."/>
            <person name="Lindquist E.A."/>
            <person name="Lipzen A.M."/>
            <person name="Meier-Kolthoff J.P."/>
            <person name="Ohm R.A."/>
            <person name="Otillar R.P."/>
            <person name="Pangilinan J.L."/>
            <person name="Peng Y."/>
            <person name="Rokas A."/>
            <person name="Rosa C.A."/>
            <person name="Scheuner C."/>
            <person name="Sibirny A.A."/>
            <person name="Slot J.C."/>
            <person name="Stielow J.B."/>
            <person name="Sun H."/>
            <person name="Kurtzman C.P."/>
            <person name="Blackwell M."/>
            <person name="Grigoriev I.V."/>
            <person name="Jeffries T.W."/>
        </authorList>
    </citation>
    <scope>NUCLEOTIDE SEQUENCE [LARGE SCALE GENOMIC DNA]</scope>
    <source>
        <strain evidence="8">NRRL Y-1626</strain>
    </source>
</reference>
<dbReference type="Proteomes" id="UP000092321">
    <property type="component" value="Unassembled WGS sequence"/>
</dbReference>
<dbReference type="PANTHER" id="PTHR10343:SF84">
    <property type="entry name" value="5'-AMP-ACTIVATED PROTEIN KINASE SUBUNIT BETA-1"/>
    <property type="match status" value="1"/>
</dbReference>
<dbReference type="InterPro" id="IPR050827">
    <property type="entry name" value="CRP1_MDG1_kinase"/>
</dbReference>
<evidence type="ECO:0000256" key="3">
    <source>
        <dbReference type="ARBA" id="ARBA00022490"/>
    </source>
</evidence>
<organism evidence="7 8">
    <name type="scientific">Hanseniaspora valbyensis NRRL Y-1626</name>
    <dbReference type="NCBI Taxonomy" id="766949"/>
    <lineage>
        <taxon>Eukaryota</taxon>
        <taxon>Fungi</taxon>
        <taxon>Dikarya</taxon>
        <taxon>Ascomycota</taxon>
        <taxon>Saccharomycotina</taxon>
        <taxon>Saccharomycetes</taxon>
        <taxon>Saccharomycodales</taxon>
        <taxon>Saccharomycodaceae</taxon>
        <taxon>Hanseniaspora</taxon>
    </lineage>
</organism>
<evidence type="ECO:0000256" key="1">
    <source>
        <dbReference type="ARBA" id="ARBA00004496"/>
    </source>
</evidence>
<proteinExistence type="inferred from homology"/>
<dbReference type="InterPro" id="IPR037256">
    <property type="entry name" value="ASC_dom_sf"/>
</dbReference>
<comment type="caution">
    <text evidence="7">The sequence shown here is derived from an EMBL/GenBank/DDBJ whole genome shotgun (WGS) entry which is preliminary data.</text>
</comment>
<dbReference type="GO" id="GO:0005737">
    <property type="term" value="C:cytoplasm"/>
    <property type="evidence" value="ECO:0007669"/>
    <property type="project" value="UniProtKB-SubCell"/>
</dbReference>
<dbReference type="GO" id="GO:0007165">
    <property type="term" value="P:signal transduction"/>
    <property type="evidence" value="ECO:0007669"/>
    <property type="project" value="UniProtKB-ARBA"/>
</dbReference>
<dbReference type="SUPFAM" id="SSF160219">
    <property type="entry name" value="AMPKBI-like"/>
    <property type="match status" value="1"/>
</dbReference>
<evidence type="ECO:0000313" key="7">
    <source>
        <dbReference type="EMBL" id="OBA27119.1"/>
    </source>
</evidence>
<accession>A0A1B7TED1</accession>
<comment type="similarity">
    <text evidence="2">Belongs to the 5'-AMP-activated protein kinase beta subunit family.</text>
</comment>
<dbReference type="GO" id="GO:0001403">
    <property type="term" value="P:invasive growth in response to glucose limitation"/>
    <property type="evidence" value="ECO:0007669"/>
    <property type="project" value="UniProtKB-ARBA"/>
</dbReference>
<dbReference type="InterPro" id="IPR006828">
    <property type="entry name" value="ASC_dom"/>
</dbReference>
<keyword evidence="8" id="KW-1185">Reference proteome</keyword>
<dbReference type="GO" id="GO:0031588">
    <property type="term" value="C:nucleotide-activated protein kinase complex"/>
    <property type="evidence" value="ECO:0007669"/>
    <property type="project" value="TreeGrafter"/>
</dbReference>
<gene>
    <name evidence="7" type="ORF">HANVADRAFT_52649</name>
</gene>
<evidence type="ECO:0000313" key="8">
    <source>
        <dbReference type="Proteomes" id="UP000092321"/>
    </source>
</evidence>
<dbReference type="PANTHER" id="PTHR10343">
    <property type="entry name" value="5'-AMP-ACTIVATED PROTEIN KINASE , BETA SUBUNIT"/>
    <property type="match status" value="1"/>
</dbReference>
<evidence type="ECO:0000256" key="2">
    <source>
        <dbReference type="ARBA" id="ARBA00010926"/>
    </source>
</evidence>
<dbReference type="FunFam" id="2.60.40.10:FF:000562">
    <property type="entry name" value="Snf1 kinase complex beta-subunit Gal83"/>
    <property type="match status" value="1"/>
</dbReference>
<sequence>MSDEMNQLHQSLSLMSIDDDSSNNIHKQFNYNNSLKGFTNAKTGSSFSNLSRQSLDSHDFESPQFAEKVSPNRQDSFSDEDEQFVEHAYPVQKEAPKKQHIEDPSHQQLNNLIPVVITWDQGGNSVFVTGSFTDWRKMIALEPVDSTGRFAISLKLPVGNHRFRFIVDGELRISDSLPQATDQMGNFVNFLEVVSPSNSPTSHSATSSNKINSANLQSTSTGTLKTAQDTNSPNISSNRQNSFSNKNKLFPGMTSIEKEEEDSKRREEDQSHMSKSSRIALQIARENDTEPINMGNGYERVPAANKGPILLIKSESNVASPNSNASSPSSNNNKSTKQFEYTYEIPAVFTDPQVMEQYYLTLDQQRNNQQYMTWLTPPQLPPHLEKVILNTHNKHSHNTENQDAQPNEDLLKEKEKENTTGALPIPNHVVLNHLITSSIKHNTLCVASTVRYKKKYVTQVLYAPL</sequence>
<feature type="domain" description="Association with the SNF1 complex (ASC)" evidence="6">
    <location>
        <begin position="334"/>
        <end position="465"/>
    </location>
</feature>
<dbReference type="Pfam" id="PF04739">
    <property type="entry name" value="AMPKBI"/>
    <property type="match status" value="1"/>
</dbReference>
<evidence type="ECO:0000256" key="5">
    <source>
        <dbReference type="SAM" id="MobiDB-lite"/>
    </source>
</evidence>
<feature type="region of interest" description="Disordered" evidence="5">
    <location>
        <begin position="196"/>
        <end position="278"/>
    </location>
</feature>
<protein>
    <submittedName>
        <fullName evidence="7">AMPKBI-domain-containing protein</fullName>
    </submittedName>
</protein>
<feature type="compositionally biased region" description="Low complexity" evidence="5">
    <location>
        <begin position="196"/>
        <end position="209"/>
    </location>
</feature>
<dbReference type="SMART" id="SM01010">
    <property type="entry name" value="AMPKBI"/>
    <property type="match status" value="1"/>
</dbReference>
<feature type="region of interest" description="Disordered" evidence="5">
    <location>
        <begin position="49"/>
        <end position="81"/>
    </location>
</feature>
<evidence type="ECO:0000256" key="4">
    <source>
        <dbReference type="ARBA" id="ARBA00022553"/>
    </source>
</evidence>
<dbReference type="Pfam" id="PF16561">
    <property type="entry name" value="AMPK1_CBM"/>
    <property type="match status" value="1"/>
</dbReference>
<dbReference type="OrthoDB" id="531008at2759"/>
<dbReference type="InterPro" id="IPR014756">
    <property type="entry name" value="Ig_E-set"/>
</dbReference>